<dbReference type="Gene3D" id="3.30.70.1120">
    <property type="entry name" value="TT1725-like"/>
    <property type="match status" value="1"/>
</dbReference>
<reference evidence="1" key="1">
    <citation type="submission" date="2018-05" db="EMBL/GenBank/DDBJ databases">
        <authorList>
            <person name="Lanie J.A."/>
            <person name="Ng W.-L."/>
            <person name="Kazmierczak K.M."/>
            <person name="Andrzejewski T.M."/>
            <person name="Davidsen T.M."/>
            <person name="Wayne K.J."/>
            <person name="Tettelin H."/>
            <person name="Glass J.I."/>
            <person name="Rusch D."/>
            <person name="Podicherti R."/>
            <person name="Tsui H.-C.T."/>
            <person name="Winkler M.E."/>
        </authorList>
    </citation>
    <scope>NUCLEOTIDE SEQUENCE</scope>
</reference>
<gene>
    <name evidence="1" type="ORF">METZ01_LOCUS190768</name>
</gene>
<evidence type="ECO:0000313" key="1">
    <source>
        <dbReference type="EMBL" id="SVB37914.1"/>
    </source>
</evidence>
<dbReference type="Pfam" id="PF04456">
    <property type="entry name" value="DUF503"/>
    <property type="match status" value="1"/>
</dbReference>
<name>A0A382DIU9_9ZZZZ</name>
<dbReference type="InterPro" id="IPR007546">
    <property type="entry name" value="DUF503"/>
</dbReference>
<dbReference type="SUPFAM" id="SSF103007">
    <property type="entry name" value="Hypothetical protein TT1725"/>
    <property type="match status" value="1"/>
</dbReference>
<proteinExistence type="predicted"/>
<sequence>VSEVDHQDLWQRLTLGIACVGSETKITNDVIVQVIKFMDKFRGDSELLDWEKEIIKGI</sequence>
<organism evidence="1">
    <name type="scientific">marine metagenome</name>
    <dbReference type="NCBI Taxonomy" id="408172"/>
    <lineage>
        <taxon>unclassified sequences</taxon>
        <taxon>metagenomes</taxon>
        <taxon>ecological metagenomes</taxon>
    </lineage>
</organism>
<dbReference type="AlphaFoldDB" id="A0A382DIU9"/>
<dbReference type="InterPro" id="IPR036746">
    <property type="entry name" value="TT1725-like_sf"/>
</dbReference>
<accession>A0A382DIU9</accession>
<protein>
    <submittedName>
        <fullName evidence="1">Uncharacterized protein</fullName>
    </submittedName>
</protein>
<dbReference type="EMBL" id="UINC01039439">
    <property type="protein sequence ID" value="SVB37914.1"/>
    <property type="molecule type" value="Genomic_DNA"/>
</dbReference>
<feature type="non-terminal residue" evidence="1">
    <location>
        <position position="1"/>
    </location>
</feature>